<dbReference type="EMBL" id="GL996505">
    <property type="protein sequence ID" value="EGW30305.1"/>
    <property type="molecule type" value="Genomic_DNA"/>
</dbReference>
<keyword evidence="4" id="KW-0677">Repeat</keyword>
<dbReference type="STRING" id="619300.G3ATS9"/>
<reference evidence="9 10" key="1">
    <citation type="journal article" date="2011" name="Proc. Natl. Acad. Sci. U.S.A.">
        <title>Comparative genomics of xylose-fermenting fungi for enhanced biofuel production.</title>
        <authorList>
            <person name="Wohlbach D.J."/>
            <person name="Kuo A."/>
            <person name="Sato T.K."/>
            <person name="Potts K.M."/>
            <person name="Salamov A.A."/>
            <person name="LaButti K.M."/>
            <person name="Sun H."/>
            <person name="Clum A."/>
            <person name="Pangilinan J.L."/>
            <person name="Lindquist E.A."/>
            <person name="Lucas S."/>
            <person name="Lapidus A."/>
            <person name="Jin M."/>
            <person name="Gunawan C."/>
            <person name="Balan V."/>
            <person name="Dale B.E."/>
            <person name="Jeffries T.W."/>
            <person name="Zinkel R."/>
            <person name="Barry K.W."/>
            <person name="Grigoriev I.V."/>
            <person name="Gasch A.P."/>
        </authorList>
    </citation>
    <scope>NUCLEOTIDE SEQUENCE [LARGE SCALE GENOMIC DNA]</scope>
    <source>
        <strain evidence="10">NRRL Y-27907 / 11-Y1</strain>
    </source>
</reference>
<dbReference type="Proteomes" id="UP000000709">
    <property type="component" value="Unassembled WGS sequence"/>
</dbReference>
<dbReference type="PANTHER" id="PTHR19918">
    <property type="entry name" value="CELL DIVISION CYCLE 20 CDC20 FIZZY -RELATED"/>
    <property type="match status" value="1"/>
</dbReference>
<dbReference type="PROSITE" id="PS50082">
    <property type="entry name" value="WD_REPEATS_2"/>
    <property type="match status" value="2"/>
</dbReference>
<dbReference type="PROSITE" id="PS00678">
    <property type="entry name" value="WD_REPEATS_1"/>
    <property type="match status" value="1"/>
</dbReference>
<dbReference type="GO" id="GO:0051301">
    <property type="term" value="P:cell division"/>
    <property type="evidence" value="ECO:0007669"/>
    <property type="project" value="UniProtKB-KW"/>
</dbReference>
<feature type="non-terminal residue" evidence="9">
    <location>
        <position position="279"/>
    </location>
</feature>
<dbReference type="eggNOG" id="KOG0305">
    <property type="taxonomic scope" value="Eukaryota"/>
</dbReference>
<proteinExistence type="inferred from homology"/>
<feature type="repeat" description="WD" evidence="7">
    <location>
        <begin position="1"/>
        <end position="36"/>
    </location>
</feature>
<organism evidence="10">
    <name type="scientific">Spathaspora passalidarum (strain NRRL Y-27907 / 11-Y1)</name>
    <dbReference type="NCBI Taxonomy" id="619300"/>
    <lineage>
        <taxon>Eukaryota</taxon>
        <taxon>Fungi</taxon>
        <taxon>Dikarya</taxon>
        <taxon>Ascomycota</taxon>
        <taxon>Saccharomycotina</taxon>
        <taxon>Pichiomycetes</taxon>
        <taxon>Debaryomycetaceae</taxon>
        <taxon>Spathaspora</taxon>
    </lineage>
</organism>
<evidence type="ECO:0000313" key="10">
    <source>
        <dbReference type="Proteomes" id="UP000000709"/>
    </source>
</evidence>
<dbReference type="PROSITE" id="PS50294">
    <property type="entry name" value="WD_REPEATS_REGION"/>
    <property type="match status" value="2"/>
</dbReference>
<comment type="similarity">
    <text evidence="1">Belongs to the WD repeat CDC20/Fizzy family.</text>
</comment>
<dbReference type="InterPro" id="IPR033010">
    <property type="entry name" value="Cdc20/Fizzy"/>
</dbReference>
<gene>
    <name evidence="9" type="ORF">SPAPADRAFT_63156</name>
</gene>
<dbReference type="InParanoid" id="G3ATS9"/>
<dbReference type="GO" id="GO:0031145">
    <property type="term" value="P:anaphase-promoting complex-dependent catabolic process"/>
    <property type="evidence" value="ECO:0007669"/>
    <property type="project" value="TreeGrafter"/>
</dbReference>
<dbReference type="GO" id="GO:1905786">
    <property type="term" value="P:positive regulation of anaphase-promoting complex-dependent catabolic process"/>
    <property type="evidence" value="ECO:0007669"/>
    <property type="project" value="TreeGrafter"/>
</dbReference>
<keyword evidence="3" id="KW-0132">Cell division</keyword>
<dbReference type="InterPro" id="IPR036322">
    <property type="entry name" value="WD40_repeat_dom_sf"/>
</dbReference>
<dbReference type="GeneID" id="18874620"/>
<dbReference type="GO" id="GO:1990757">
    <property type="term" value="F:ubiquitin ligase activator activity"/>
    <property type="evidence" value="ECO:0007669"/>
    <property type="project" value="TreeGrafter"/>
</dbReference>
<dbReference type="OMA" id="GKHDNRV"/>
<dbReference type="HOGENOM" id="CLU_014831_1_1_1"/>
<dbReference type="GO" id="GO:0005680">
    <property type="term" value="C:anaphase-promoting complex"/>
    <property type="evidence" value="ECO:0007669"/>
    <property type="project" value="TreeGrafter"/>
</dbReference>
<evidence type="ECO:0000256" key="2">
    <source>
        <dbReference type="ARBA" id="ARBA00022574"/>
    </source>
</evidence>
<feature type="repeat" description="WD" evidence="7">
    <location>
        <begin position="80"/>
        <end position="121"/>
    </location>
</feature>
<protein>
    <recommendedName>
        <fullName evidence="8">CDC20/Fizzy WD40 domain-containing protein</fullName>
    </recommendedName>
</protein>
<dbReference type="SUPFAM" id="SSF50978">
    <property type="entry name" value="WD40 repeat-like"/>
    <property type="match status" value="1"/>
</dbReference>
<evidence type="ECO:0000256" key="7">
    <source>
        <dbReference type="PROSITE-ProRule" id="PRU00221"/>
    </source>
</evidence>
<dbReference type="PANTHER" id="PTHR19918:SF8">
    <property type="entry name" value="FI02843P"/>
    <property type="match status" value="1"/>
</dbReference>
<sequence>MVTSVRWSNDGSYISIGKDDGIIEIWDIETNTKLRNLNCNNHATRIAAQCWNQHILTSGDRLGNLYHSDVRISQQYVNMMSSHSAEICGIEYRNDGGQFASGGNDNLVCIWDVRNTTPLFNKSNHKAAVKALSWCPYQPSLLATGGGSSDKTINFWNTTTGSRVNTIETGSQISSLNWGYSNGTGLEIVATHGFPTNSISLFNYPTLQKTGEINSAHDSRILNGCISPDHCTLATVAGDENLKFWSLFDLVKNKREFGDVTDVDGEDKSEVETKRIKKM</sequence>
<evidence type="ECO:0000259" key="8">
    <source>
        <dbReference type="Pfam" id="PF24807"/>
    </source>
</evidence>
<dbReference type="AlphaFoldDB" id="G3ATS9"/>
<evidence type="ECO:0000313" key="9">
    <source>
        <dbReference type="EMBL" id="EGW30305.1"/>
    </source>
</evidence>
<dbReference type="InterPro" id="IPR001680">
    <property type="entry name" value="WD40_rpt"/>
</dbReference>
<evidence type="ECO:0000256" key="6">
    <source>
        <dbReference type="ARBA" id="ARBA00023306"/>
    </source>
</evidence>
<dbReference type="OrthoDB" id="10263272at2759"/>
<dbReference type="Pfam" id="PF24807">
    <property type="entry name" value="WD40_CDC20-Fz"/>
    <property type="match status" value="1"/>
</dbReference>
<keyword evidence="2 7" id="KW-0853">WD repeat</keyword>
<dbReference type="KEGG" id="spaa:SPAPADRAFT_63156"/>
<dbReference type="SMART" id="SM00320">
    <property type="entry name" value="WD40"/>
    <property type="match status" value="4"/>
</dbReference>
<keyword evidence="10" id="KW-1185">Reference proteome</keyword>
<dbReference type="InterPro" id="IPR019775">
    <property type="entry name" value="WD40_repeat_CS"/>
</dbReference>
<evidence type="ECO:0000256" key="3">
    <source>
        <dbReference type="ARBA" id="ARBA00022618"/>
    </source>
</evidence>
<evidence type="ECO:0000256" key="4">
    <source>
        <dbReference type="ARBA" id="ARBA00022737"/>
    </source>
</evidence>
<accession>G3ATS9</accession>
<evidence type="ECO:0000256" key="5">
    <source>
        <dbReference type="ARBA" id="ARBA00022776"/>
    </source>
</evidence>
<keyword evidence="6" id="KW-0131">Cell cycle</keyword>
<feature type="domain" description="CDC20/Fizzy WD40" evidence="8">
    <location>
        <begin position="1"/>
        <end position="245"/>
    </location>
</feature>
<evidence type="ECO:0000256" key="1">
    <source>
        <dbReference type="ARBA" id="ARBA00006445"/>
    </source>
</evidence>
<dbReference type="Gene3D" id="2.130.10.10">
    <property type="entry name" value="YVTN repeat-like/Quinoprotein amine dehydrogenase"/>
    <property type="match status" value="1"/>
</dbReference>
<dbReference type="InterPro" id="IPR015943">
    <property type="entry name" value="WD40/YVTN_repeat-like_dom_sf"/>
</dbReference>
<name>G3ATS9_SPAPN</name>
<keyword evidence="5" id="KW-0498">Mitosis</keyword>
<dbReference type="RefSeq" id="XP_007377276.1">
    <property type="nucleotide sequence ID" value="XM_007377214.1"/>
</dbReference>
<dbReference type="InterPro" id="IPR056150">
    <property type="entry name" value="WD40_CDC20-Fz"/>
</dbReference>
<dbReference type="GO" id="GO:0010997">
    <property type="term" value="F:anaphase-promoting complex binding"/>
    <property type="evidence" value="ECO:0007669"/>
    <property type="project" value="InterPro"/>
</dbReference>